<evidence type="ECO:0000313" key="7">
    <source>
        <dbReference type="Proteomes" id="UP000672097"/>
    </source>
</evidence>
<keyword evidence="3 5" id="KW-1133">Transmembrane helix</keyword>
<dbReference type="Proteomes" id="UP000672097">
    <property type="component" value="Unassembled WGS sequence"/>
</dbReference>
<evidence type="ECO:0000256" key="1">
    <source>
        <dbReference type="ARBA" id="ARBA00022475"/>
    </source>
</evidence>
<evidence type="ECO:0000256" key="5">
    <source>
        <dbReference type="HAMAP-Rule" id="MF_00189"/>
    </source>
</evidence>
<comment type="caution">
    <text evidence="6">The sequence shown here is derived from an EMBL/GenBank/DDBJ whole genome shotgun (WGS) entry which is preliminary data.</text>
</comment>
<evidence type="ECO:0000256" key="3">
    <source>
        <dbReference type="ARBA" id="ARBA00022989"/>
    </source>
</evidence>
<evidence type="ECO:0000256" key="2">
    <source>
        <dbReference type="ARBA" id="ARBA00022692"/>
    </source>
</evidence>
<evidence type="ECO:0000313" key="6">
    <source>
        <dbReference type="EMBL" id="MBQ0937289.1"/>
    </source>
</evidence>
<reference evidence="6 7" key="1">
    <citation type="submission" date="2021-04" db="EMBL/GenBank/DDBJ databases">
        <title>The genome sequence of type strain Ideonella paludis KCTC 32238.</title>
        <authorList>
            <person name="Liu Y."/>
        </authorList>
    </citation>
    <scope>NUCLEOTIDE SEQUENCE [LARGE SCALE GENOMIC DNA]</scope>
    <source>
        <strain evidence="6 7">KCTC 32238</strain>
    </source>
</reference>
<dbReference type="Pfam" id="PF04279">
    <property type="entry name" value="IspA"/>
    <property type="match status" value="1"/>
</dbReference>
<gene>
    <name evidence="5" type="primary">yciB</name>
    <name evidence="6" type="ORF">KAK11_18330</name>
</gene>
<accession>A0ABS5E1U5</accession>
<keyword evidence="4 5" id="KW-0472">Membrane</keyword>
<proteinExistence type="inferred from homology"/>
<dbReference type="HAMAP" id="MF_00189">
    <property type="entry name" value="YciB"/>
    <property type="match status" value="1"/>
</dbReference>
<sequence length="215" mass="23693">MKLLLDFLPLILFFATFKGAENNSEIASQWATEHFGVLVSGGVVGPKEAPVLLATIVVIIATLAQVAFLKLKGRKVDLMLWVSLGLVVVLGGLTVWFHNETFIKWKPSGLYWAFGLVLWFSQAVLGKNLLKSMLSAELDLPAKVWRQLNSAWVLFFGLMGLLNLWVAYTFELSTWVNFKVFGATALIFAFTIAQGLVIAKHLPPDESADTGTPKP</sequence>
<comment type="subcellular location">
    <subcellularLocation>
        <location evidence="5">Cell inner membrane</location>
        <topology evidence="5">Multi-pass membrane protein</topology>
    </subcellularLocation>
</comment>
<dbReference type="InterPro" id="IPR006008">
    <property type="entry name" value="YciB"/>
</dbReference>
<dbReference type="PANTHER" id="PTHR36917">
    <property type="entry name" value="INTRACELLULAR SEPTATION PROTEIN A-RELATED"/>
    <property type="match status" value="1"/>
</dbReference>
<keyword evidence="7" id="KW-1185">Reference proteome</keyword>
<dbReference type="NCBIfam" id="NF001325">
    <property type="entry name" value="PRK00259.1-3"/>
    <property type="match status" value="1"/>
</dbReference>
<keyword evidence="2 5" id="KW-0812">Transmembrane</keyword>
<feature type="transmembrane region" description="Helical" evidence="5">
    <location>
        <begin position="78"/>
        <end position="97"/>
    </location>
</feature>
<organism evidence="6 7">
    <name type="scientific">Ideonella paludis</name>
    <dbReference type="NCBI Taxonomy" id="1233411"/>
    <lineage>
        <taxon>Bacteria</taxon>
        <taxon>Pseudomonadati</taxon>
        <taxon>Pseudomonadota</taxon>
        <taxon>Betaproteobacteria</taxon>
        <taxon>Burkholderiales</taxon>
        <taxon>Sphaerotilaceae</taxon>
        <taxon>Ideonella</taxon>
    </lineage>
</organism>
<comment type="similarity">
    <text evidence="5">Belongs to the YciB family.</text>
</comment>
<dbReference type="RefSeq" id="WP_210810781.1">
    <property type="nucleotide sequence ID" value="NZ_JAGQDG010000007.1"/>
</dbReference>
<keyword evidence="5" id="KW-0997">Cell inner membrane</keyword>
<dbReference type="EMBL" id="JAGQDG010000007">
    <property type="protein sequence ID" value="MBQ0937289.1"/>
    <property type="molecule type" value="Genomic_DNA"/>
</dbReference>
<feature type="transmembrane region" description="Helical" evidence="5">
    <location>
        <begin position="51"/>
        <end position="71"/>
    </location>
</feature>
<evidence type="ECO:0000256" key="4">
    <source>
        <dbReference type="ARBA" id="ARBA00023136"/>
    </source>
</evidence>
<feature type="transmembrane region" description="Helical" evidence="5">
    <location>
        <begin position="109"/>
        <end position="130"/>
    </location>
</feature>
<comment type="function">
    <text evidence="5">Plays a role in cell envelope biogenesis, maintenance of cell envelope integrity and membrane homeostasis.</text>
</comment>
<feature type="transmembrane region" description="Helical" evidence="5">
    <location>
        <begin position="180"/>
        <end position="199"/>
    </location>
</feature>
<keyword evidence="1 5" id="KW-1003">Cell membrane</keyword>
<dbReference type="PANTHER" id="PTHR36917:SF1">
    <property type="entry name" value="INNER MEMBRANE-SPANNING PROTEIN YCIB"/>
    <property type="match status" value="1"/>
</dbReference>
<feature type="transmembrane region" description="Helical" evidence="5">
    <location>
        <begin position="151"/>
        <end position="168"/>
    </location>
</feature>
<protein>
    <recommendedName>
        <fullName evidence="5">Inner membrane-spanning protein YciB</fullName>
    </recommendedName>
</protein>
<name>A0ABS5E1U5_9BURK</name>